<evidence type="ECO:0000313" key="9">
    <source>
        <dbReference type="Proteomes" id="UP001303760"/>
    </source>
</evidence>
<keyword evidence="4 6" id="KW-0472">Membrane</keyword>
<dbReference type="Proteomes" id="UP001303760">
    <property type="component" value="Unassembled WGS sequence"/>
</dbReference>
<evidence type="ECO:0000256" key="7">
    <source>
        <dbReference type="SAM" id="SignalP"/>
    </source>
</evidence>
<comment type="subcellular location">
    <subcellularLocation>
        <location evidence="1">Membrane</location>
        <topology evidence="1">Single-pass membrane protein</topology>
    </subcellularLocation>
</comment>
<proteinExistence type="predicted"/>
<dbReference type="AlphaFoldDB" id="A0AAN7CBW4"/>
<keyword evidence="7" id="KW-0732">Signal</keyword>
<sequence>MARLLSGLLLLGAAVSPACAAIAAWWTEIGPQIILQNQTTSQIRYSACNVNDQPRYSYSDSRFFSLSHSPKNGTPLAGAGWWNQLNTTASIFYIDNNNNIVNAFFYCDMATGLFEQTGEWVIGGDVPSIHTNSGLATVLLGDEAGYRVYFHDDDGAINELGYTPNENAWRYHGVISQDINALPALAAAFSGSNNITVVSPRDAQNLGATRLNRDDTWYRTTLPHPLQGNFSLAVTNRSDIAINETAVANFSLPAWDGKTKGIGISIDSAYTRYVWYIGSDGFLYSVADQNFTWGPRDNQSSAFWPKADEPNAELAVAYDFKSSMVRIYYLVRGQLSEIKFQDRVWKAWATVPEPTTPAIVSSTPSATSSPDASSADGGLAPGAKAGIGVGVSLGAIALGAIIAVIVLARRKKQQGFEQSPYPEEGSTTLGPDTPSQSYGSPALALASAGQYEWDDKTPTPVTAPPNEPQHIHQLDGRNAPTEMYAPEPMYELPIQPYSHELPAEPPQPRQ</sequence>
<gene>
    <name evidence="8" type="ORF">C8A03DRAFT_14440</name>
</gene>
<feature type="compositionally biased region" description="Polar residues" evidence="5">
    <location>
        <begin position="425"/>
        <end position="439"/>
    </location>
</feature>
<evidence type="ECO:0000256" key="4">
    <source>
        <dbReference type="ARBA" id="ARBA00023136"/>
    </source>
</evidence>
<evidence type="ECO:0000256" key="3">
    <source>
        <dbReference type="ARBA" id="ARBA00022989"/>
    </source>
</evidence>
<dbReference type="GO" id="GO:0016020">
    <property type="term" value="C:membrane"/>
    <property type="evidence" value="ECO:0007669"/>
    <property type="project" value="UniProtKB-SubCell"/>
</dbReference>
<feature type="compositionally biased region" description="Low complexity" evidence="5">
    <location>
        <begin position="356"/>
        <end position="375"/>
    </location>
</feature>
<evidence type="ECO:0008006" key="10">
    <source>
        <dbReference type="Google" id="ProtNLM"/>
    </source>
</evidence>
<dbReference type="GO" id="GO:0071944">
    <property type="term" value="C:cell periphery"/>
    <property type="evidence" value="ECO:0007669"/>
    <property type="project" value="UniProtKB-ARBA"/>
</dbReference>
<reference evidence="8" key="2">
    <citation type="submission" date="2023-05" db="EMBL/GenBank/DDBJ databases">
        <authorList>
            <consortium name="Lawrence Berkeley National Laboratory"/>
            <person name="Steindorff A."/>
            <person name="Hensen N."/>
            <person name="Bonometti L."/>
            <person name="Westerberg I."/>
            <person name="Brannstrom I.O."/>
            <person name="Guillou S."/>
            <person name="Cros-Aarteil S."/>
            <person name="Calhoun S."/>
            <person name="Haridas S."/>
            <person name="Kuo A."/>
            <person name="Mondo S."/>
            <person name="Pangilinan J."/>
            <person name="Riley R."/>
            <person name="Labutti K."/>
            <person name="Andreopoulos B."/>
            <person name="Lipzen A."/>
            <person name="Chen C."/>
            <person name="Yanf M."/>
            <person name="Daum C."/>
            <person name="Ng V."/>
            <person name="Clum A."/>
            <person name="Ohm R."/>
            <person name="Martin F."/>
            <person name="Silar P."/>
            <person name="Natvig D."/>
            <person name="Lalanne C."/>
            <person name="Gautier V."/>
            <person name="Ament-Velasquez S.L."/>
            <person name="Kruys A."/>
            <person name="Hutchinson M.I."/>
            <person name="Powell A.J."/>
            <person name="Barry K."/>
            <person name="Miller A.N."/>
            <person name="Grigoriev I.V."/>
            <person name="Debuchy R."/>
            <person name="Gladieux P."/>
            <person name="Thoren M.H."/>
            <person name="Johannesson H."/>
        </authorList>
    </citation>
    <scope>NUCLEOTIDE SEQUENCE</scope>
    <source>
        <strain evidence="8">CBS 532.94</strain>
    </source>
</reference>
<accession>A0AAN7CBW4</accession>
<feature type="region of interest" description="Disordered" evidence="5">
    <location>
        <begin position="356"/>
        <end position="377"/>
    </location>
</feature>
<evidence type="ECO:0000256" key="6">
    <source>
        <dbReference type="SAM" id="Phobius"/>
    </source>
</evidence>
<dbReference type="Gene3D" id="2.120.10.70">
    <property type="entry name" value="Fucose-specific lectin"/>
    <property type="match status" value="1"/>
</dbReference>
<comment type="caution">
    <text evidence="8">The sequence shown here is derived from an EMBL/GenBank/DDBJ whole genome shotgun (WGS) entry which is preliminary data.</text>
</comment>
<feature type="region of interest" description="Disordered" evidence="5">
    <location>
        <begin position="416"/>
        <end position="440"/>
    </location>
</feature>
<reference evidence="8" key="1">
    <citation type="journal article" date="2023" name="Mol. Phylogenet. Evol.">
        <title>Genome-scale phylogeny and comparative genomics of the fungal order Sordariales.</title>
        <authorList>
            <person name="Hensen N."/>
            <person name="Bonometti L."/>
            <person name="Westerberg I."/>
            <person name="Brannstrom I.O."/>
            <person name="Guillou S."/>
            <person name="Cros-Aarteil S."/>
            <person name="Calhoun S."/>
            <person name="Haridas S."/>
            <person name="Kuo A."/>
            <person name="Mondo S."/>
            <person name="Pangilinan J."/>
            <person name="Riley R."/>
            <person name="LaButti K."/>
            <person name="Andreopoulos B."/>
            <person name="Lipzen A."/>
            <person name="Chen C."/>
            <person name="Yan M."/>
            <person name="Daum C."/>
            <person name="Ng V."/>
            <person name="Clum A."/>
            <person name="Steindorff A."/>
            <person name="Ohm R.A."/>
            <person name="Martin F."/>
            <person name="Silar P."/>
            <person name="Natvig D.O."/>
            <person name="Lalanne C."/>
            <person name="Gautier V."/>
            <person name="Ament-Velasquez S.L."/>
            <person name="Kruys A."/>
            <person name="Hutchinson M.I."/>
            <person name="Powell A.J."/>
            <person name="Barry K."/>
            <person name="Miller A.N."/>
            <person name="Grigoriev I.V."/>
            <person name="Debuchy R."/>
            <person name="Gladieux P."/>
            <person name="Hiltunen Thoren M."/>
            <person name="Johannesson H."/>
        </authorList>
    </citation>
    <scope>NUCLEOTIDE SEQUENCE</scope>
    <source>
        <strain evidence="8">CBS 532.94</strain>
    </source>
</reference>
<name>A0AAN7CBW4_9PEZI</name>
<keyword evidence="2 6" id="KW-0812">Transmembrane</keyword>
<dbReference type="PANTHER" id="PTHR15549">
    <property type="entry name" value="PAIRED IMMUNOGLOBULIN-LIKE TYPE 2 RECEPTOR"/>
    <property type="match status" value="1"/>
</dbReference>
<feature type="chain" id="PRO_5042885441" description="Fucose-specific lectin" evidence="7">
    <location>
        <begin position="21"/>
        <end position="510"/>
    </location>
</feature>
<dbReference type="EMBL" id="MU860071">
    <property type="protein sequence ID" value="KAK4239174.1"/>
    <property type="molecule type" value="Genomic_DNA"/>
</dbReference>
<evidence type="ECO:0000256" key="1">
    <source>
        <dbReference type="ARBA" id="ARBA00004167"/>
    </source>
</evidence>
<dbReference type="SUPFAM" id="SSF89372">
    <property type="entry name" value="Fucose-specific lectin"/>
    <property type="match status" value="1"/>
</dbReference>
<feature type="signal peptide" evidence="7">
    <location>
        <begin position="1"/>
        <end position="20"/>
    </location>
</feature>
<evidence type="ECO:0000256" key="2">
    <source>
        <dbReference type="ARBA" id="ARBA00022692"/>
    </source>
</evidence>
<evidence type="ECO:0000313" key="8">
    <source>
        <dbReference type="EMBL" id="KAK4239174.1"/>
    </source>
</evidence>
<dbReference type="InterPro" id="IPR051694">
    <property type="entry name" value="Immunoregulatory_rcpt-like"/>
</dbReference>
<organism evidence="8 9">
    <name type="scientific">Achaetomium macrosporum</name>
    <dbReference type="NCBI Taxonomy" id="79813"/>
    <lineage>
        <taxon>Eukaryota</taxon>
        <taxon>Fungi</taxon>
        <taxon>Dikarya</taxon>
        <taxon>Ascomycota</taxon>
        <taxon>Pezizomycotina</taxon>
        <taxon>Sordariomycetes</taxon>
        <taxon>Sordariomycetidae</taxon>
        <taxon>Sordariales</taxon>
        <taxon>Chaetomiaceae</taxon>
        <taxon>Achaetomium</taxon>
    </lineage>
</organism>
<dbReference type="PANTHER" id="PTHR15549:SF30">
    <property type="entry name" value="MID2 DOMAIN-CONTAINING PROTEIN"/>
    <property type="match status" value="1"/>
</dbReference>
<evidence type="ECO:0000256" key="5">
    <source>
        <dbReference type="SAM" id="MobiDB-lite"/>
    </source>
</evidence>
<feature type="transmembrane region" description="Helical" evidence="6">
    <location>
        <begin position="385"/>
        <end position="408"/>
    </location>
</feature>
<feature type="region of interest" description="Disordered" evidence="5">
    <location>
        <begin position="452"/>
        <end position="510"/>
    </location>
</feature>
<keyword evidence="9" id="KW-1185">Reference proteome</keyword>
<protein>
    <recommendedName>
        <fullName evidence="10">Fucose-specific lectin</fullName>
    </recommendedName>
</protein>
<keyword evidence="3 6" id="KW-1133">Transmembrane helix</keyword>